<sequence length="263" mass="30248">MNRFYLLISFVALLSACDNENDNIDSFISTDIEFMPIERYENSSLSNIAETPSLKLRINTTQRYHCGNYRILTSQSVSDNELTIKFEEIQEPILCLLNGGPATSYIDIPEDINKLVFINGEIIDAYNIEIDNEVVSISVIINNFTSSLYSKTFRYPENTFAYVGGTNTDNTHIHDDFLNILINNPLFTEYEFDGEGRIPYQVISDGHWVNMPSRFFKYNNVSDFDVAGQLLIDFATENIIPNDGVSFSLTNWNNRTYYSWQFD</sequence>
<organism evidence="1 2">
    <name type="scientific">Maribacter arenosus</name>
    <dbReference type="NCBI Taxonomy" id="1854708"/>
    <lineage>
        <taxon>Bacteria</taxon>
        <taxon>Pseudomonadati</taxon>
        <taxon>Bacteroidota</taxon>
        <taxon>Flavobacteriia</taxon>
        <taxon>Flavobacteriales</taxon>
        <taxon>Flavobacteriaceae</taxon>
        <taxon>Maribacter</taxon>
    </lineage>
</organism>
<dbReference type="PROSITE" id="PS51257">
    <property type="entry name" value="PROKAR_LIPOPROTEIN"/>
    <property type="match status" value="1"/>
</dbReference>
<comment type="caution">
    <text evidence="1">The sequence shown here is derived from an EMBL/GenBank/DDBJ whole genome shotgun (WGS) entry which is preliminary data.</text>
</comment>
<dbReference type="Proteomes" id="UP000598350">
    <property type="component" value="Unassembled WGS sequence"/>
</dbReference>
<evidence type="ECO:0000313" key="2">
    <source>
        <dbReference type="Proteomes" id="UP000598350"/>
    </source>
</evidence>
<gene>
    <name evidence="1" type="ORF">HPE63_14910</name>
</gene>
<accession>A0ABR7VGG8</accession>
<dbReference type="RefSeq" id="WP_188315084.1">
    <property type="nucleotide sequence ID" value="NZ_JABTCG010000005.1"/>
</dbReference>
<proteinExistence type="predicted"/>
<keyword evidence="2" id="KW-1185">Reference proteome</keyword>
<name>A0ABR7VGG8_9FLAO</name>
<reference evidence="1 2" key="1">
    <citation type="submission" date="2020-05" db="EMBL/GenBank/DDBJ databases">
        <title>The draft genome sequence of Maribacter arenosus CAU 1321.</title>
        <authorList>
            <person name="Mu L."/>
        </authorList>
    </citation>
    <scope>NUCLEOTIDE SEQUENCE [LARGE SCALE GENOMIC DNA]</scope>
    <source>
        <strain evidence="1 2">CAU 1321</strain>
    </source>
</reference>
<evidence type="ECO:0000313" key="1">
    <source>
        <dbReference type="EMBL" id="MBD0851970.1"/>
    </source>
</evidence>
<dbReference type="EMBL" id="JABTCG010000005">
    <property type="protein sequence ID" value="MBD0851970.1"/>
    <property type="molecule type" value="Genomic_DNA"/>
</dbReference>
<protein>
    <recommendedName>
        <fullName evidence="3">DUF4842 domain-containing protein</fullName>
    </recommendedName>
</protein>
<evidence type="ECO:0008006" key="3">
    <source>
        <dbReference type="Google" id="ProtNLM"/>
    </source>
</evidence>